<feature type="compositionally biased region" description="Low complexity" evidence="2">
    <location>
        <begin position="1184"/>
        <end position="1203"/>
    </location>
</feature>
<dbReference type="GO" id="GO:0000338">
    <property type="term" value="P:protein deneddylation"/>
    <property type="evidence" value="ECO:0007669"/>
    <property type="project" value="InterPro"/>
</dbReference>
<name>A0A836BCS8_9CHLO</name>
<feature type="compositionally biased region" description="Acidic residues" evidence="2">
    <location>
        <begin position="430"/>
        <end position="440"/>
    </location>
</feature>
<dbReference type="PANTHER" id="PTHR13339">
    <property type="entry name" value="COP9 SIGNALOSOME COMPLEX SUBUNIT 8"/>
    <property type="match status" value="1"/>
</dbReference>
<keyword evidence="4" id="KW-1185">Reference proteome</keyword>
<evidence type="ECO:0000256" key="2">
    <source>
        <dbReference type="SAM" id="MobiDB-lite"/>
    </source>
</evidence>
<evidence type="ECO:0008006" key="5">
    <source>
        <dbReference type="Google" id="ProtNLM"/>
    </source>
</evidence>
<dbReference type="OrthoDB" id="10491996at2759"/>
<feature type="compositionally biased region" description="Low complexity" evidence="2">
    <location>
        <begin position="1258"/>
        <end position="1276"/>
    </location>
</feature>
<feature type="region of interest" description="Disordered" evidence="2">
    <location>
        <begin position="1174"/>
        <end position="1203"/>
    </location>
</feature>
<evidence type="ECO:0000256" key="1">
    <source>
        <dbReference type="ARBA" id="ARBA00022490"/>
    </source>
</evidence>
<reference evidence="3" key="1">
    <citation type="journal article" date="2020" name="bioRxiv">
        <title>Comparative genomics of Chlamydomonas.</title>
        <authorList>
            <person name="Craig R.J."/>
            <person name="Hasan A.R."/>
            <person name="Ness R.W."/>
            <person name="Keightley P.D."/>
        </authorList>
    </citation>
    <scope>NUCLEOTIDE SEQUENCE</scope>
    <source>
        <strain evidence="3">CCAP 11/173</strain>
    </source>
</reference>
<feature type="region of interest" description="Disordered" evidence="2">
    <location>
        <begin position="1240"/>
        <end position="1276"/>
    </location>
</feature>
<protein>
    <recommendedName>
        <fullName evidence="5">Sulfotransferase</fullName>
    </recommendedName>
</protein>
<organism evidence="3 4">
    <name type="scientific">Chlamydomonas schloesseri</name>
    <dbReference type="NCBI Taxonomy" id="2026947"/>
    <lineage>
        <taxon>Eukaryota</taxon>
        <taxon>Viridiplantae</taxon>
        <taxon>Chlorophyta</taxon>
        <taxon>core chlorophytes</taxon>
        <taxon>Chlorophyceae</taxon>
        <taxon>CS clade</taxon>
        <taxon>Chlamydomonadales</taxon>
        <taxon>Chlamydomonadaceae</taxon>
        <taxon>Chlamydomonas</taxon>
    </lineage>
</organism>
<dbReference type="InterPro" id="IPR033205">
    <property type="entry name" value="COP9_CSN8"/>
</dbReference>
<feature type="compositionally biased region" description="Gly residues" evidence="2">
    <location>
        <begin position="1174"/>
        <end position="1183"/>
    </location>
</feature>
<dbReference type="PANTHER" id="PTHR13339:SF0">
    <property type="entry name" value="COP9 SIGNALOSOME COMPLEX SUBUNIT 8"/>
    <property type="match status" value="1"/>
</dbReference>
<proteinExistence type="predicted"/>
<evidence type="ECO:0000313" key="3">
    <source>
        <dbReference type="EMBL" id="KAG2454059.1"/>
    </source>
</evidence>
<feature type="region of interest" description="Disordered" evidence="2">
    <location>
        <begin position="1105"/>
        <end position="1146"/>
    </location>
</feature>
<feature type="region of interest" description="Disordered" evidence="2">
    <location>
        <begin position="364"/>
        <end position="442"/>
    </location>
</feature>
<accession>A0A836BCS8</accession>
<feature type="compositionally biased region" description="Gly residues" evidence="2">
    <location>
        <begin position="1242"/>
        <end position="1257"/>
    </location>
</feature>
<gene>
    <name evidence="3" type="ORF">HYH02_001100</name>
</gene>
<dbReference type="GO" id="GO:0010387">
    <property type="term" value="P:COP9 signalosome assembly"/>
    <property type="evidence" value="ECO:0007669"/>
    <property type="project" value="InterPro"/>
</dbReference>
<comment type="caution">
    <text evidence="3">The sequence shown here is derived from an EMBL/GenBank/DDBJ whole genome shotgun (WGS) entry which is preliminary data.</text>
</comment>
<feature type="region of interest" description="Disordered" evidence="2">
    <location>
        <begin position="657"/>
        <end position="686"/>
    </location>
</feature>
<dbReference type="GO" id="GO:0008180">
    <property type="term" value="C:COP9 signalosome"/>
    <property type="evidence" value="ECO:0007669"/>
    <property type="project" value="InterPro"/>
</dbReference>
<sequence length="1308" mass="133728">MEQLSWLTSSRSSRSCRVDSWRTLRVESSLLVEQGSSALSDKDEKQLLEFAKGFYSVHVAGVVRRGLLEYLHISKSGGTSFSHAAKANGCDMEGSMGQLEELGDLPRWVNGSAFKQVTGAPRVMWDAYGEVERRTTARSCEARKAHVQALGHNYVSNEYTLHGGLQDMAATHVCPQMVNVVTLRNPLNRLESHLHYMLPFMSRAVRRQAKDAAAFARAFCSGRPGVWEAVTPAVADNYNVRSFVGESAFHSPVGGIGQAHVALAKSLLVQFDLVLDLDAGEAAASLIMGQGLGWGKTLSEVRARTSQRVSSKLGFSEADCPREGLADLLPRQQPDVQLYRLGRVLSFLDGMFLDLAREAGQTPEGAAAAAAADGDGDSDGGDGQRTAEGQGDASAGCGILGSSRQRGGGAKELHLELRSTSKPDHRMHDNEEESDEETDPELMSWPPLLATICLSGVGRDVSAGIHTLVVDADAWGLPSLVNTAALLSGGLTNVRELQIDCWRRAEDDVGNPRAAYAALVAAMPRLEKLALPFNSWLPGCEALDGSSVTSIKLGFNCGALHVEDARALTQIRQLTHLELNMDQWLLQQVPEPVRPLSFWADEGEEETFPSDESDAQVVASLHPEHAEQLGALRWLLVHAPPALRSLRFKCLHGQLLPPPTNSDNADKEGSDGFENEGEGGRKRSPPEMYLDDVAISFEGGAVAFVEVGKAVGDRGTPREVAAGLNFLAAALLPRLAATGQRQLPLLKLGCLEESSSNLLQYLVQQPRSPLVRLLELCERKELGTLRLLELSAIAAGPSAADNDVSRALQAVVSLIGLPGYLQSDLGDRWGFRVRMGPCSDDPVSSAAATPAVGAGRGRGIVHIAAASGSSSAGGGDAAVGGAAGAALPVATAEWVLTRAAQLLWGVATGESGPDASAAAYELARRPTAGEDDMLHRSGLQDHFVVLRGQLIRQLLLSSDGPKLLHAWLTGVLNNSKSLGVQQAGTAAVSGGVASALASDRDPAGAKPAGPAGAAPAHEEMCCGAMSIWPPAATAVVGCWTPKEAERLARAAAEAGAVAVGSLEVCAMSTTKKTLHMMPEKAAWNCLINMALQQVWDARSRSGLLAGSGTAAAPAGTGGGGGSGSAAAPAGTGGGGGSGSAAAAAGTGGGGGSGSAAAAAGTGGGVGSGVAAAAGAGGGEGAADGSGASNSVAAGPSTTPGASAAAAGASAAAGLDTVGQHIHWHATDALLLPGGCSATAAGQEGGGRGGGSGRGGGAPPEAAADSSSGAGSGAAAAGASAAAGLDMEALRRLVALADGARVELEEQGC</sequence>
<dbReference type="Proteomes" id="UP000613740">
    <property type="component" value="Unassembled WGS sequence"/>
</dbReference>
<feature type="compositionally biased region" description="Basic and acidic residues" evidence="2">
    <location>
        <begin position="409"/>
        <end position="429"/>
    </location>
</feature>
<keyword evidence="1" id="KW-0963">Cytoplasm</keyword>
<dbReference type="EMBL" id="JAEHOD010000002">
    <property type="protein sequence ID" value="KAG2454059.1"/>
    <property type="molecule type" value="Genomic_DNA"/>
</dbReference>
<evidence type="ECO:0000313" key="4">
    <source>
        <dbReference type="Proteomes" id="UP000613740"/>
    </source>
</evidence>